<accession>A0A061AKE4</accession>
<evidence type="ECO:0000256" key="1">
    <source>
        <dbReference type="SAM" id="Phobius"/>
    </source>
</evidence>
<evidence type="ECO:0000313" key="4">
    <source>
        <dbReference type="Proteomes" id="UP000189513"/>
    </source>
</evidence>
<dbReference type="EMBL" id="LK052886">
    <property type="protein sequence ID" value="CDR37610.1"/>
    <property type="molecule type" value="Genomic_DNA"/>
</dbReference>
<protein>
    <submittedName>
        <fullName evidence="2">CYFA0S01e13256g1_1</fullName>
    </submittedName>
</protein>
<dbReference type="InterPro" id="IPR013920">
    <property type="entry name" value="DUF1774_fun"/>
</dbReference>
<keyword evidence="1" id="KW-1133">Transmembrane helix</keyword>
<feature type="transmembrane region" description="Helical" evidence="1">
    <location>
        <begin position="6"/>
        <end position="26"/>
    </location>
</feature>
<sequence>MPSNSLKYLSVITLVLSLYGNIRYMAGRAGHDIGDPEKDPYFRVGFTPFTANILVVLIFWGFLHLLQISFVTQYFFAEETSQHTETSSNPVNAALGGVTSSAHAKVAEKVGVHFNLFNFLHFLWLLLFVSGHYILAELVIIVNLFNIVGLYTSHKTYKDGSIASNLLIHIPVAAFPFSWLMYALFWNGAVVFNSQSLVARIIANIFIWDFLFVPIFFLAIYRDWAFGFGSAVLLLGLGLGQLFTKVFALQWIFAFVISGVLFLSSVAVLSVSIRNTGTSTDSENAPLIGN</sequence>
<feature type="transmembrane region" description="Helical" evidence="1">
    <location>
        <begin position="46"/>
        <end position="66"/>
    </location>
</feature>
<dbReference type="PANTHER" id="PTHR37992">
    <property type="entry name" value="EXPRESSED PROTEIN"/>
    <property type="match status" value="1"/>
</dbReference>
<keyword evidence="1" id="KW-0812">Transmembrane</keyword>
<dbReference type="PANTHER" id="PTHR37992:SF1">
    <property type="entry name" value="DUF1774-DOMAIN-CONTAINING PROTEIN"/>
    <property type="match status" value="1"/>
</dbReference>
<reference evidence="4" key="2">
    <citation type="journal article" date="2017" name="Genome Announc.">
        <title>Genome sequences of Cyberlindnera fabianii 65, Pichia kudriavzevii 129, and Saccharomyces cerevisiae 131 isolated from fermented masau fruits in Zimbabwe.</title>
        <authorList>
            <person name="van Rijswijck I.M.H."/>
            <person name="Derks M.F.L."/>
            <person name="Abee T."/>
            <person name="de Ridder D."/>
            <person name="Smid E.J."/>
        </authorList>
    </citation>
    <scope>NUCLEOTIDE SEQUENCE [LARGE SCALE GENOMIC DNA]</scope>
    <source>
        <strain evidence="4">65</strain>
    </source>
</reference>
<dbReference type="OrthoDB" id="3342455at2759"/>
<evidence type="ECO:0000313" key="3">
    <source>
        <dbReference type="EMBL" id="ONH69893.1"/>
    </source>
</evidence>
<keyword evidence="1" id="KW-0472">Membrane</keyword>
<feature type="transmembrane region" description="Helical" evidence="1">
    <location>
        <begin position="249"/>
        <end position="269"/>
    </location>
</feature>
<dbReference type="STRING" id="36022.A0A061AKE4"/>
<feature type="transmembrane region" description="Helical" evidence="1">
    <location>
        <begin position="166"/>
        <end position="185"/>
    </location>
</feature>
<name>A0A061AKE4_CYBFA</name>
<feature type="transmembrane region" description="Helical" evidence="1">
    <location>
        <begin position="197"/>
        <end position="217"/>
    </location>
</feature>
<dbReference type="Pfam" id="PF08611">
    <property type="entry name" value="DUF1774"/>
    <property type="match status" value="1"/>
</dbReference>
<dbReference type="VEuPathDB" id="FungiDB:BON22_0261"/>
<feature type="transmembrane region" description="Helical" evidence="1">
    <location>
        <begin position="122"/>
        <end position="145"/>
    </location>
</feature>
<dbReference type="EMBL" id="MPUK01000001">
    <property type="protein sequence ID" value="ONH69893.1"/>
    <property type="molecule type" value="Genomic_DNA"/>
</dbReference>
<gene>
    <name evidence="3" type="ORF">BON22_0261</name>
    <name evidence="2" type="ORF">CYFA0S_01e13256g</name>
</gene>
<evidence type="ECO:0000313" key="2">
    <source>
        <dbReference type="EMBL" id="CDR37610.1"/>
    </source>
</evidence>
<reference evidence="2" key="1">
    <citation type="journal article" date="2014" name="Genome Announc.">
        <title>Genome sequence of the yeast Cyberlindnera fabianii (Hansenula fabianii).</title>
        <authorList>
            <person name="Freel K.C."/>
            <person name="Sarilar V."/>
            <person name="Neuveglise C."/>
            <person name="Devillers H."/>
            <person name="Friedrich A."/>
            <person name="Schacherer J."/>
        </authorList>
    </citation>
    <scope>NUCLEOTIDE SEQUENCE</scope>
    <source>
        <strain evidence="2">YJS4271</strain>
    </source>
</reference>
<organism evidence="2">
    <name type="scientific">Cyberlindnera fabianii</name>
    <name type="common">Yeast</name>
    <name type="synonym">Hansenula fabianii</name>
    <dbReference type="NCBI Taxonomy" id="36022"/>
    <lineage>
        <taxon>Eukaryota</taxon>
        <taxon>Fungi</taxon>
        <taxon>Dikarya</taxon>
        <taxon>Ascomycota</taxon>
        <taxon>Saccharomycotina</taxon>
        <taxon>Saccharomycetes</taxon>
        <taxon>Phaffomycetales</taxon>
        <taxon>Phaffomycetaceae</taxon>
        <taxon>Cyberlindnera</taxon>
    </lineage>
</organism>
<reference evidence="3" key="3">
    <citation type="submission" date="2017-01" db="EMBL/GenBank/DDBJ databases">
        <authorList>
            <person name="Mah S.A."/>
            <person name="Swanson W.J."/>
            <person name="Moy G.W."/>
            <person name="Vacquier V.D."/>
        </authorList>
    </citation>
    <scope>NUCLEOTIDE SEQUENCE [LARGE SCALE GENOMIC DNA]</scope>
    <source>
        <strain evidence="3">65</strain>
    </source>
</reference>
<feature type="transmembrane region" description="Helical" evidence="1">
    <location>
        <begin position="224"/>
        <end position="243"/>
    </location>
</feature>
<proteinExistence type="predicted"/>
<dbReference type="Proteomes" id="UP000189513">
    <property type="component" value="Unassembled WGS sequence"/>
</dbReference>
<keyword evidence="4" id="KW-1185">Reference proteome</keyword>
<dbReference type="OMA" id="IWSILVY"/>
<dbReference type="AlphaFoldDB" id="A0A061AKE4"/>